<dbReference type="Proteomes" id="UP000306229">
    <property type="component" value="Chromosome"/>
</dbReference>
<feature type="transmembrane region" description="Helical" evidence="1">
    <location>
        <begin position="15"/>
        <end position="36"/>
    </location>
</feature>
<dbReference type="RefSeq" id="WP_138949247.1">
    <property type="nucleotide sequence ID" value="NZ_CP040749.1"/>
</dbReference>
<name>A0A5B7TUM9_9FLAO</name>
<evidence type="ECO:0000256" key="1">
    <source>
        <dbReference type="SAM" id="Phobius"/>
    </source>
</evidence>
<dbReference type="NCBIfam" id="NF041635">
    <property type="entry name" value="STM3941_fam"/>
    <property type="match status" value="1"/>
</dbReference>
<dbReference type="AlphaFoldDB" id="A0A5B7TUM9"/>
<gene>
    <name evidence="2" type="ORF">FF125_07870</name>
</gene>
<feature type="transmembrane region" description="Helical" evidence="1">
    <location>
        <begin position="48"/>
        <end position="69"/>
    </location>
</feature>
<dbReference type="EMBL" id="CP040749">
    <property type="protein sequence ID" value="QCX38352.1"/>
    <property type="molecule type" value="Genomic_DNA"/>
</dbReference>
<dbReference type="OrthoDB" id="6028159at2"/>
<organism evidence="2 3">
    <name type="scientific">Aureibaculum algae</name>
    <dbReference type="NCBI Taxonomy" id="2584122"/>
    <lineage>
        <taxon>Bacteria</taxon>
        <taxon>Pseudomonadati</taxon>
        <taxon>Bacteroidota</taxon>
        <taxon>Flavobacteriia</taxon>
        <taxon>Flavobacteriales</taxon>
        <taxon>Flavobacteriaceae</taxon>
        <taxon>Aureibaculum</taxon>
    </lineage>
</organism>
<keyword evidence="1" id="KW-0472">Membrane</keyword>
<dbReference type="KEGG" id="fbe:FF125_07870"/>
<evidence type="ECO:0000313" key="3">
    <source>
        <dbReference type="Proteomes" id="UP000306229"/>
    </source>
</evidence>
<dbReference type="InterPro" id="IPR048136">
    <property type="entry name" value="STM3941-like"/>
</dbReference>
<keyword evidence="3" id="KW-1185">Reference proteome</keyword>
<accession>A0A5B7TUM9</accession>
<sequence length="183" mass="20411">MESSKIEIPLSKGKMIFLILGCLLFVFLGVAMFLNAEGMQTRRINNSLIIRIISIIGVLFFGFICISVVKKIIKNESGLIINHLGIWDNSSGVSVGMIKWSDVIGIRKAKASGTNFILIDVNNPDFYINNIKGSIKKQAMKANMRKYNTPISISTAGLKISFKNLEELIEHEYKTNVNTNINL</sequence>
<keyword evidence="1" id="KW-1133">Transmembrane helix</keyword>
<proteinExistence type="predicted"/>
<evidence type="ECO:0000313" key="2">
    <source>
        <dbReference type="EMBL" id="QCX38352.1"/>
    </source>
</evidence>
<keyword evidence="1" id="KW-0812">Transmembrane</keyword>
<protein>
    <submittedName>
        <fullName evidence="2">Uncharacterized protein</fullName>
    </submittedName>
</protein>
<reference evidence="2 3" key="1">
    <citation type="submission" date="2019-05" db="EMBL/GenBank/DDBJ databases">
        <title>Algicella ahnfeltiae gen. nov., sp. nov., a novel marine bacterium of the family Flavobacteriaceae isolated from a red alga.</title>
        <authorList>
            <person name="Nedashkovskaya O.I."/>
            <person name="Kukhlevskiy A.D."/>
            <person name="Kim S.-G."/>
            <person name="Zhukova N.V."/>
            <person name="Mikhailov V.V."/>
        </authorList>
    </citation>
    <scope>NUCLEOTIDE SEQUENCE [LARGE SCALE GENOMIC DNA]</scope>
    <source>
        <strain evidence="2 3">10Alg115</strain>
    </source>
</reference>